<dbReference type="EMBL" id="JBEPSH010000005">
    <property type="protein sequence ID" value="MET4577742.1"/>
    <property type="molecule type" value="Genomic_DNA"/>
</dbReference>
<evidence type="ECO:0000313" key="2">
    <source>
        <dbReference type="EMBL" id="MET4577742.1"/>
    </source>
</evidence>
<keyword evidence="3" id="KW-1185">Reference proteome</keyword>
<dbReference type="Pfam" id="PF00583">
    <property type="entry name" value="Acetyltransf_1"/>
    <property type="match status" value="1"/>
</dbReference>
<sequence length="187" mass="20951">MDYDHTMQHAQSEPSSIEPKLLEIRPMVVADLDGLMQVQQACYGRDYMESAETYRARLGCQLQCSLVAVHNGVVSAYLAAYRSTFGKVTPLHGHFSESNIQDTLYLHDMAVSPNFSGQGFAQALFASLWERAKHWCPRHSALVAVQGSQAYWANKGYELHAQLTEENAIALRSYGDDAVYMVRPYSP</sequence>
<evidence type="ECO:0000259" key="1">
    <source>
        <dbReference type="PROSITE" id="PS51186"/>
    </source>
</evidence>
<dbReference type="InterPro" id="IPR016181">
    <property type="entry name" value="Acyl_CoA_acyltransferase"/>
</dbReference>
<feature type="domain" description="N-acetyltransferase" evidence="1">
    <location>
        <begin position="22"/>
        <end position="186"/>
    </location>
</feature>
<protein>
    <submittedName>
        <fullName evidence="2">N-acetyltransferase YhbS</fullName>
    </submittedName>
</protein>
<dbReference type="RefSeq" id="WP_354444373.1">
    <property type="nucleotide sequence ID" value="NZ_JBEPSH010000005.1"/>
</dbReference>
<dbReference type="CDD" id="cd04301">
    <property type="entry name" value="NAT_SF"/>
    <property type="match status" value="1"/>
</dbReference>
<organism evidence="2 3">
    <name type="scientific">Ottowia thiooxydans</name>
    <dbReference type="NCBI Taxonomy" id="219182"/>
    <lineage>
        <taxon>Bacteria</taxon>
        <taxon>Pseudomonadati</taxon>
        <taxon>Pseudomonadota</taxon>
        <taxon>Betaproteobacteria</taxon>
        <taxon>Burkholderiales</taxon>
        <taxon>Comamonadaceae</taxon>
        <taxon>Ottowia</taxon>
    </lineage>
</organism>
<gene>
    <name evidence="2" type="ORF">ABIE13_002853</name>
</gene>
<dbReference type="SUPFAM" id="SSF55729">
    <property type="entry name" value="Acyl-CoA N-acyltransferases (Nat)"/>
    <property type="match status" value="1"/>
</dbReference>
<dbReference type="Proteomes" id="UP001549320">
    <property type="component" value="Unassembled WGS sequence"/>
</dbReference>
<dbReference type="InterPro" id="IPR000182">
    <property type="entry name" value="GNAT_dom"/>
</dbReference>
<comment type="caution">
    <text evidence="2">The sequence shown here is derived from an EMBL/GenBank/DDBJ whole genome shotgun (WGS) entry which is preliminary data.</text>
</comment>
<accession>A0ABV2Q9P6</accession>
<dbReference type="PROSITE" id="PS51186">
    <property type="entry name" value="GNAT"/>
    <property type="match status" value="1"/>
</dbReference>
<proteinExistence type="predicted"/>
<reference evidence="2 3" key="1">
    <citation type="submission" date="2024-06" db="EMBL/GenBank/DDBJ databases">
        <title>Sorghum-associated microbial communities from plants grown in Nebraska, USA.</title>
        <authorList>
            <person name="Schachtman D."/>
        </authorList>
    </citation>
    <scope>NUCLEOTIDE SEQUENCE [LARGE SCALE GENOMIC DNA]</scope>
    <source>
        <strain evidence="2 3">2709</strain>
    </source>
</reference>
<evidence type="ECO:0000313" key="3">
    <source>
        <dbReference type="Proteomes" id="UP001549320"/>
    </source>
</evidence>
<name>A0ABV2Q9P6_9BURK</name>
<dbReference type="Gene3D" id="3.40.630.30">
    <property type="match status" value="1"/>
</dbReference>